<dbReference type="AlphaFoldDB" id="A0A4R2IBG0"/>
<dbReference type="SMART" id="SM00636">
    <property type="entry name" value="Glyco_18"/>
    <property type="match status" value="1"/>
</dbReference>
<dbReference type="OrthoDB" id="9775889at2"/>
<comment type="caution">
    <text evidence="10">The sequence shown here is derived from an EMBL/GenBank/DDBJ whole genome shotgun (WGS) entry which is preliminary data.</text>
</comment>
<evidence type="ECO:0000256" key="6">
    <source>
        <dbReference type="ARBA" id="ARBA00023326"/>
    </source>
</evidence>
<dbReference type="EMBL" id="SLWQ01000003">
    <property type="protein sequence ID" value="TCO41456.1"/>
    <property type="molecule type" value="Genomic_DNA"/>
</dbReference>
<dbReference type="InterPro" id="IPR029070">
    <property type="entry name" value="Chitinase_insertion_sf"/>
</dbReference>
<comment type="catalytic activity">
    <reaction evidence="1">
        <text>Random endo-hydrolysis of N-acetyl-beta-D-glucosaminide (1-&gt;4)-beta-linkages in chitin and chitodextrins.</text>
        <dbReference type="EC" id="3.2.1.14"/>
    </reaction>
</comment>
<dbReference type="PROSITE" id="PS51910">
    <property type="entry name" value="GH18_2"/>
    <property type="match status" value="1"/>
</dbReference>
<name>A0A4R2IBG0_9GAMM</name>
<dbReference type="Gene3D" id="3.10.50.10">
    <property type="match status" value="1"/>
</dbReference>
<dbReference type="InterPro" id="IPR001579">
    <property type="entry name" value="Glyco_hydro_18_chit_AS"/>
</dbReference>
<dbReference type="GO" id="GO:0008061">
    <property type="term" value="F:chitin binding"/>
    <property type="evidence" value="ECO:0007669"/>
    <property type="project" value="InterPro"/>
</dbReference>
<dbReference type="InterPro" id="IPR050314">
    <property type="entry name" value="Glycosyl_Hydrlase_18"/>
</dbReference>
<gene>
    <name evidence="10" type="ORF">EV148_103376</name>
</gene>
<dbReference type="PANTHER" id="PTHR11177:SF317">
    <property type="entry name" value="CHITINASE 12-RELATED"/>
    <property type="match status" value="1"/>
</dbReference>
<proteinExistence type="inferred from homology"/>
<evidence type="ECO:0000313" key="11">
    <source>
        <dbReference type="Proteomes" id="UP000294862"/>
    </source>
</evidence>
<evidence type="ECO:0000313" key="10">
    <source>
        <dbReference type="EMBL" id="TCO41456.1"/>
    </source>
</evidence>
<dbReference type="PROSITE" id="PS51257">
    <property type="entry name" value="PROKAR_LIPOPROTEIN"/>
    <property type="match status" value="1"/>
</dbReference>
<reference evidence="10 11" key="1">
    <citation type="journal article" date="2015" name="Stand. Genomic Sci.">
        <title>Genomic Encyclopedia of Bacterial and Archaeal Type Strains, Phase III: the genomes of soil and plant-associated and newly described type strains.</title>
        <authorList>
            <person name="Whitman W.B."/>
            <person name="Woyke T."/>
            <person name="Klenk H.P."/>
            <person name="Zhou Y."/>
            <person name="Lilburn T.G."/>
            <person name="Beck B.J."/>
            <person name="De Vos P."/>
            <person name="Vandamme P."/>
            <person name="Eisen J.A."/>
            <person name="Garrity G."/>
            <person name="Hugenholtz P."/>
            <person name="Kyrpides N.C."/>
        </authorList>
    </citation>
    <scope>NUCLEOTIDE SEQUENCE [LARGE SCALE GENOMIC DNA]</scope>
    <source>
        <strain evidence="10 11">A3</strain>
    </source>
</reference>
<dbReference type="GO" id="GO:0000272">
    <property type="term" value="P:polysaccharide catabolic process"/>
    <property type="evidence" value="ECO:0007669"/>
    <property type="project" value="UniProtKB-KW"/>
</dbReference>
<dbReference type="GO" id="GO:0008843">
    <property type="term" value="F:endochitinase activity"/>
    <property type="evidence" value="ECO:0007669"/>
    <property type="project" value="UniProtKB-EC"/>
</dbReference>
<dbReference type="PROSITE" id="PS01095">
    <property type="entry name" value="GH18_1"/>
    <property type="match status" value="1"/>
</dbReference>
<dbReference type="SUPFAM" id="SSF51445">
    <property type="entry name" value="(Trans)glycosidases"/>
    <property type="match status" value="1"/>
</dbReference>
<dbReference type="InterPro" id="IPR017853">
    <property type="entry name" value="GH"/>
</dbReference>
<dbReference type="GO" id="GO:0006032">
    <property type="term" value="P:chitin catabolic process"/>
    <property type="evidence" value="ECO:0007669"/>
    <property type="project" value="UniProtKB-KW"/>
</dbReference>
<sequence length="400" mass="42350">MRTIQPTLAAIAIAIACTAPVQRARAADAIFADGFEPARWVLGYYVGYERTLLAPADIPFDAVTHLMVGRVRPLASGTVTNDFDIDDANGPAFAHAAVDAAHAAGRKAILMVGGAGEVDGWRGAAGAAHRPGFVANLLARMDQYGLDGLDLDWEPLEDGDKPAFQALATALRTARPHMLLTVPVGWFNPNYMQPDPFWAEVAPLFDRIDIMTYDMAGAASQGWDGWKSWHNSALFNTDPPTVSTPSAVDVSFRLGYQPTGVPASKLGIGLAFYGYCWQGVTGPHQDGGSIASGDGTMSYATIATQYPVATTRQWDATARVPYLSSVAGIGAQGCNFVSYDDAQSVTEKGAYAKAHGIGGVIIWTIGQGHVAANPPGSRDPLLDALRGSYLPQGGPWPTTR</sequence>
<dbReference type="RefSeq" id="WP_131996613.1">
    <property type="nucleotide sequence ID" value="NZ_SLWQ01000003.1"/>
</dbReference>
<organism evidence="10 11">
    <name type="scientific">Dokdonella fugitiva</name>
    <dbReference type="NCBI Taxonomy" id="328517"/>
    <lineage>
        <taxon>Bacteria</taxon>
        <taxon>Pseudomonadati</taxon>
        <taxon>Pseudomonadota</taxon>
        <taxon>Gammaproteobacteria</taxon>
        <taxon>Lysobacterales</taxon>
        <taxon>Rhodanobacteraceae</taxon>
        <taxon>Dokdonella</taxon>
    </lineage>
</organism>
<dbReference type="PANTHER" id="PTHR11177">
    <property type="entry name" value="CHITINASE"/>
    <property type="match status" value="1"/>
</dbReference>
<feature type="domain" description="GH18" evidence="9">
    <location>
        <begin position="39"/>
        <end position="392"/>
    </location>
</feature>
<keyword evidence="11" id="KW-1185">Reference proteome</keyword>
<dbReference type="Proteomes" id="UP000294862">
    <property type="component" value="Unassembled WGS sequence"/>
</dbReference>
<keyword evidence="3 7" id="KW-0378">Hydrolase</keyword>
<accession>A0A4R2IBG0</accession>
<dbReference type="InterPro" id="IPR001223">
    <property type="entry name" value="Glyco_hydro18_cat"/>
</dbReference>
<evidence type="ECO:0000256" key="2">
    <source>
        <dbReference type="ARBA" id="ARBA00012729"/>
    </source>
</evidence>
<comment type="similarity">
    <text evidence="8">Belongs to the glycosyl hydrolase 18 family.</text>
</comment>
<keyword evidence="6" id="KW-0119">Carbohydrate metabolism</keyword>
<keyword evidence="4" id="KW-0146">Chitin degradation</keyword>
<evidence type="ECO:0000256" key="5">
    <source>
        <dbReference type="ARBA" id="ARBA00023295"/>
    </source>
</evidence>
<evidence type="ECO:0000256" key="7">
    <source>
        <dbReference type="RuleBase" id="RU000489"/>
    </source>
</evidence>
<evidence type="ECO:0000256" key="3">
    <source>
        <dbReference type="ARBA" id="ARBA00022801"/>
    </source>
</evidence>
<protein>
    <recommendedName>
        <fullName evidence="2">chitinase</fullName>
        <ecNumber evidence="2">3.2.1.14</ecNumber>
    </recommendedName>
</protein>
<evidence type="ECO:0000256" key="4">
    <source>
        <dbReference type="ARBA" id="ARBA00023024"/>
    </source>
</evidence>
<dbReference type="EC" id="3.2.1.14" evidence="2"/>
<evidence type="ECO:0000256" key="8">
    <source>
        <dbReference type="RuleBase" id="RU004453"/>
    </source>
</evidence>
<keyword evidence="6" id="KW-0624">Polysaccharide degradation</keyword>
<dbReference type="Pfam" id="PF00704">
    <property type="entry name" value="Glyco_hydro_18"/>
    <property type="match status" value="1"/>
</dbReference>
<dbReference type="InterPro" id="IPR011583">
    <property type="entry name" value="Chitinase_II/V-like_cat"/>
</dbReference>
<keyword evidence="5 7" id="KW-0326">Glycosidase</keyword>
<evidence type="ECO:0000259" key="9">
    <source>
        <dbReference type="PROSITE" id="PS51910"/>
    </source>
</evidence>
<dbReference type="Gene3D" id="3.20.20.80">
    <property type="entry name" value="Glycosidases"/>
    <property type="match status" value="1"/>
</dbReference>
<evidence type="ECO:0000256" key="1">
    <source>
        <dbReference type="ARBA" id="ARBA00000822"/>
    </source>
</evidence>